<evidence type="ECO:0000313" key="3">
    <source>
        <dbReference type="Proteomes" id="UP000823661"/>
    </source>
</evidence>
<accession>A0A9D9EQL9</accession>
<dbReference type="PROSITE" id="PS51257">
    <property type="entry name" value="PROKAR_LIPOPROTEIN"/>
    <property type="match status" value="1"/>
</dbReference>
<reference evidence="2" key="1">
    <citation type="submission" date="2020-10" db="EMBL/GenBank/DDBJ databases">
        <authorList>
            <person name="Gilroy R."/>
        </authorList>
    </citation>
    <scope>NUCLEOTIDE SEQUENCE</scope>
    <source>
        <strain evidence="2">B1-20833</strain>
    </source>
</reference>
<protein>
    <submittedName>
        <fullName evidence="2">Fimbrillin family protein</fullName>
    </submittedName>
</protein>
<gene>
    <name evidence="2" type="ORF">IAC06_00390</name>
</gene>
<evidence type="ECO:0000256" key="1">
    <source>
        <dbReference type="SAM" id="SignalP"/>
    </source>
</evidence>
<dbReference type="InterPro" id="IPR025049">
    <property type="entry name" value="Mfa-like_1"/>
</dbReference>
<feature type="signal peptide" evidence="1">
    <location>
        <begin position="1"/>
        <end position="19"/>
    </location>
</feature>
<comment type="caution">
    <text evidence="2">The sequence shown here is derived from an EMBL/GenBank/DDBJ whole genome shotgun (WGS) entry which is preliminary data.</text>
</comment>
<dbReference type="Pfam" id="PF13149">
    <property type="entry name" value="Mfa_like_1"/>
    <property type="match status" value="1"/>
</dbReference>
<dbReference type="EMBL" id="JADIMI010000007">
    <property type="protein sequence ID" value="MBO8451330.1"/>
    <property type="molecule type" value="Genomic_DNA"/>
</dbReference>
<dbReference type="CDD" id="cd13120">
    <property type="entry name" value="BF2867_like_N"/>
    <property type="match status" value="1"/>
</dbReference>
<proteinExistence type="predicted"/>
<sequence length="729" mass="78644">MKYTSYLAALSVLFATACAKEEITEYTAPAMPEDAVRFSGSVERLAGTRTSYEDTEESVTVQWADKDRIGVFCVADGVSVAANYGYQNTAAGQNAVFTAISSDMIISKAPGSHSFYAYYPYTEGNIADAGAVPVTLPAEQKFDPARPQGEFAALDFMYAKAEDIQFTGEEYESQMIDLKFSHLFSILEIRLSTDRPAIVDELIFSCDDDTETVSLGEGSTVDLRTGTVIPAAGTSTSGITLSGSQMIQPCSVSIWQMFITPGHAGKTFTVKAVINGNEYTVAEGKAAPEGGFLAGDTYYMTYAGLEVNPDDAATVDLSADGTANTYIVSYPATTYTFDATVKGNGIERSFTWSESDGTQITRSYTAPDLEIAPASVGLVWYNTPKTADGYINESPVVIGSVSYDPETGMASFTTPAEYVTGNALLAAYDSEGTILWSWNIWAAGNCYNADSASRPAANGYVMMDRNLGASAGPEVRGTPEEAWAIGNYYQWGRKDPFPAAAEYVAVSGVTGGDRSWGLPTHTPVEALRQAADKQTLGFSDLIFGTDAAANCHQLSSALGNTFTVDQAVEESVRYPYRWMCWSGSDIAKDDYNWTRSDLSGTENARVWKYLWGNPDKDPQGEASDNVKTVYDPCPPGWKVMPRAAWSFSDLNDVSGWHGYYSASMDIYVPDSGQRQAAFGGSLISSIDNGTAFISIANVSENVPYRTDYGTTTSFNAYLGAGWNVRCVKE</sequence>
<reference evidence="2" key="2">
    <citation type="journal article" date="2021" name="PeerJ">
        <title>Extensive microbial diversity within the chicken gut microbiome revealed by metagenomics and culture.</title>
        <authorList>
            <person name="Gilroy R."/>
            <person name="Ravi A."/>
            <person name="Getino M."/>
            <person name="Pursley I."/>
            <person name="Horton D.L."/>
            <person name="Alikhan N.F."/>
            <person name="Baker D."/>
            <person name="Gharbi K."/>
            <person name="Hall N."/>
            <person name="Watson M."/>
            <person name="Adriaenssens E.M."/>
            <person name="Foster-Nyarko E."/>
            <person name="Jarju S."/>
            <person name="Secka A."/>
            <person name="Antonio M."/>
            <person name="Oren A."/>
            <person name="Chaudhuri R.R."/>
            <person name="La Ragione R."/>
            <person name="Hildebrand F."/>
            <person name="Pallen M.J."/>
        </authorList>
    </citation>
    <scope>NUCLEOTIDE SEQUENCE</scope>
    <source>
        <strain evidence="2">B1-20833</strain>
    </source>
</reference>
<dbReference type="Proteomes" id="UP000823661">
    <property type="component" value="Unassembled WGS sequence"/>
</dbReference>
<organism evidence="2 3">
    <name type="scientific">Candidatus Cryptobacteroides intestinavium</name>
    <dbReference type="NCBI Taxonomy" id="2840766"/>
    <lineage>
        <taxon>Bacteria</taxon>
        <taxon>Pseudomonadati</taxon>
        <taxon>Bacteroidota</taxon>
        <taxon>Bacteroidia</taxon>
        <taxon>Bacteroidales</taxon>
        <taxon>Candidatus Cryptobacteroides</taxon>
    </lineage>
</organism>
<feature type="chain" id="PRO_5038606260" evidence="1">
    <location>
        <begin position="20"/>
        <end position="729"/>
    </location>
</feature>
<name>A0A9D9EQL9_9BACT</name>
<dbReference type="AlphaFoldDB" id="A0A9D9EQL9"/>
<dbReference type="InterPro" id="IPR042278">
    <property type="entry name" value="Mfa-like_1_N"/>
</dbReference>
<keyword evidence="1" id="KW-0732">Signal</keyword>
<evidence type="ECO:0000313" key="2">
    <source>
        <dbReference type="EMBL" id="MBO8451330.1"/>
    </source>
</evidence>
<dbReference type="Gene3D" id="2.60.40.2620">
    <property type="entry name" value="Fimbrillin-like"/>
    <property type="match status" value="1"/>
</dbReference>